<accession>A0ABN3JDW9</accession>
<proteinExistence type="predicted"/>
<evidence type="ECO:0000313" key="2">
    <source>
        <dbReference type="Proteomes" id="UP001501231"/>
    </source>
</evidence>
<keyword evidence="2" id="KW-1185">Reference proteome</keyword>
<dbReference type="EMBL" id="BAAARW010000016">
    <property type="protein sequence ID" value="GAA2427912.1"/>
    <property type="molecule type" value="Genomic_DNA"/>
</dbReference>
<name>A0ABN3JDW9_9ACTN</name>
<reference evidence="1 2" key="1">
    <citation type="journal article" date="2019" name="Int. J. Syst. Evol. Microbiol.">
        <title>The Global Catalogue of Microorganisms (GCM) 10K type strain sequencing project: providing services to taxonomists for standard genome sequencing and annotation.</title>
        <authorList>
            <consortium name="The Broad Institute Genomics Platform"/>
            <consortium name="The Broad Institute Genome Sequencing Center for Infectious Disease"/>
            <person name="Wu L."/>
            <person name="Ma J."/>
        </authorList>
    </citation>
    <scope>NUCLEOTIDE SEQUENCE [LARGE SCALE GENOMIC DNA]</scope>
    <source>
        <strain evidence="1 2">JCM 3325</strain>
    </source>
</reference>
<comment type="caution">
    <text evidence="1">The sequence shown here is derived from an EMBL/GenBank/DDBJ whole genome shotgun (WGS) entry which is preliminary data.</text>
</comment>
<sequence length="67" mass="7578">MQTSARFSMTPAVRLLGPASLRRTMPSTHRDLTGAVYWFYDWFHTTDPWSSSFSATASEYNSPSASR</sequence>
<dbReference type="Proteomes" id="UP001501231">
    <property type="component" value="Unassembled WGS sequence"/>
</dbReference>
<protein>
    <submittedName>
        <fullName evidence="1">Uncharacterized protein</fullName>
    </submittedName>
</protein>
<organism evidence="1 2">
    <name type="scientific">Actinomadura vinacea</name>
    <dbReference type="NCBI Taxonomy" id="115336"/>
    <lineage>
        <taxon>Bacteria</taxon>
        <taxon>Bacillati</taxon>
        <taxon>Actinomycetota</taxon>
        <taxon>Actinomycetes</taxon>
        <taxon>Streptosporangiales</taxon>
        <taxon>Thermomonosporaceae</taxon>
        <taxon>Actinomadura</taxon>
    </lineage>
</organism>
<evidence type="ECO:0000313" key="1">
    <source>
        <dbReference type="EMBL" id="GAA2427912.1"/>
    </source>
</evidence>
<gene>
    <name evidence="1" type="ORF">GCM10010191_46040</name>
</gene>